<evidence type="ECO:0000256" key="2">
    <source>
        <dbReference type="ARBA" id="ARBA00023015"/>
    </source>
</evidence>
<gene>
    <name evidence="8" type="ORF">C667_14107</name>
</gene>
<evidence type="ECO:0000256" key="5">
    <source>
        <dbReference type="ARBA" id="ARBA00023163"/>
    </source>
</evidence>
<evidence type="ECO:0000259" key="7">
    <source>
        <dbReference type="Pfam" id="PF08281"/>
    </source>
</evidence>
<dbReference type="Gene3D" id="1.10.1740.10">
    <property type="match status" value="1"/>
</dbReference>
<dbReference type="Pfam" id="PF04542">
    <property type="entry name" value="Sigma70_r2"/>
    <property type="match status" value="1"/>
</dbReference>
<accession>N6ZQ34</accession>
<evidence type="ECO:0000313" key="9">
    <source>
        <dbReference type="Proteomes" id="UP000013047"/>
    </source>
</evidence>
<keyword evidence="3" id="KW-0731">Sigma factor</keyword>
<dbReference type="Proteomes" id="UP000013047">
    <property type="component" value="Unassembled WGS sequence"/>
</dbReference>
<proteinExistence type="inferred from homology"/>
<dbReference type="InterPro" id="IPR007627">
    <property type="entry name" value="RNA_pol_sigma70_r2"/>
</dbReference>
<organism evidence="8 9">
    <name type="scientific">Thauera phenylacetica B4P</name>
    <dbReference type="NCBI Taxonomy" id="1234382"/>
    <lineage>
        <taxon>Bacteria</taxon>
        <taxon>Pseudomonadati</taxon>
        <taxon>Pseudomonadota</taxon>
        <taxon>Betaproteobacteria</taxon>
        <taxon>Rhodocyclales</taxon>
        <taxon>Zoogloeaceae</taxon>
        <taxon>Thauera</taxon>
    </lineage>
</organism>
<name>N6ZQ34_9RHOO</name>
<dbReference type="GO" id="GO:0006352">
    <property type="term" value="P:DNA-templated transcription initiation"/>
    <property type="evidence" value="ECO:0007669"/>
    <property type="project" value="InterPro"/>
</dbReference>
<dbReference type="PANTHER" id="PTHR43133">
    <property type="entry name" value="RNA POLYMERASE ECF-TYPE SIGMA FACTO"/>
    <property type="match status" value="1"/>
</dbReference>
<dbReference type="PANTHER" id="PTHR43133:SF8">
    <property type="entry name" value="RNA POLYMERASE SIGMA FACTOR HI_1459-RELATED"/>
    <property type="match status" value="1"/>
</dbReference>
<dbReference type="Gene3D" id="1.10.10.10">
    <property type="entry name" value="Winged helix-like DNA-binding domain superfamily/Winged helix DNA-binding domain"/>
    <property type="match status" value="1"/>
</dbReference>
<dbReference type="InterPro" id="IPR036388">
    <property type="entry name" value="WH-like_DNA-bd_sf"/>
</dbReference>
<dbReference type="NCBIfam" id="TIGR02937">
    <property type="entry name" value="sigma70-ECF"/>
    <property type="match status" value="1"/>
</dbReference>
<dbReference type="Pfam" id="PF08281">
    <property type="entry name" value="Sigma70_r4_2"/>
    <property type="match status" value="1"/>
</dbReference>
<keyword evidence="9" id="KW-1185">Reference proteome</keyword>
<dbReference type="AlphaFoldDB" id="N6ZQ34"/>
<evidence type="ECO:0000256" key="1">
    <source>
        <dbReference type="ARBA" id="ARBA00010641"/>
    </source>
</evidence>
<dbReference type="InterPro" id="IPR039425">
    <property type="entry name" value="RNA_pol_sigma-70-like"/>
</dbReference>
<keyword evidence="4" id="KW-0238">DNA-binding</keyword>
<dbReference type="RefSeq" id="WP_004366194.1">
    <property type="nucleotide sequence ID" value="NZ_AMXF01000111.1"/>
</dbReference>
<comment type="caution">
    <text evidence="8">The sequence shown here is derived from an EMBL/GenBank/DDBJ whole genome shotgun (WGS) entry which is preliminary data.</text>
</comment>
<evidence type="ECO:0000313" key="8">
    <source>
        <dbReference type="EMBL" id="ENO96403.1"/>
    </source>
</evidence>
<dbReference type="InterPro" id="IPR013249">
    <property type="entry name" value="RNA_pol_sigma70_r4_t2"/>
</dbReference>
<dbReference type="SUPFAM" id="SSF88659">
    <property type="entry name" value="Sigma3 and sigma4 domains of RNA polymerase sigma factors"/>
    <property type="match status" value="1"/>
</dbReference>
<dbReference type="CDD" id="cd06171">
    <property type="entry name" value="Sigma70_r4"/>
    <property type="match status" value="1"/>
</dbReference>
<protein>
    <submittedName>
        <fullName evidence="8">ECF subfamily RNA polymerase sigma-24 subunit</fullName>
    </submittedName>
</protein>
<feature type="domain" description="RNA polymerase sigma-70 region 2" evidence="6">
    <location>
        <begin position="36"/>
        <end position="102"/>
    </location>
</feature>
<comment type="similarity">
    <text evidence="1">Belongs to the sigma-70 factor family. ECF subfamily.</text>
</comment>
<evidence type="ECO:0000259" key="6">
    <source>
        <dbReference type="Pfam" id="PF04542"/>
    </source>
</evidence>
<feature type="domain" description="RNA polymerase sigma factor 70 region 4 type 2" evidence="7">
    <location>
        <begin position="133"/>
        <end position="185"/>
    </location>
</feature>
<dbReference type="GO" id="GO:0016987">
    <property type="term" value="F:sigma factor activity"/>
    <property type="evidence" value="ECO:0007669"/>
    <property type="project" value="UniProtKB-KW"/>
</dbReference>
<dbReference type="SUPFAM" id="SSF88946">
    <property type="entry name" value="Sigma2 domain of RNA polymerase sigma factors"/>
    <property type="match status" value="1"/>
</dbReference>
<dbReference type="OrthoDB" id="9780326at2"/>
<evidence type="ECO:0000256" key="3">
    <source>
        <dbReference type="ARBA" id="ARBA00023082"/>
    </source>
</evidence>
<dbReference type="GO" id="GO:0003677">
    <property type="term" value="F:DNA binding"/>
    <property type="evidence" value="ECO:0007669"/>
    <property type="project" value="UniProtKB-KW"/>
</dbReference>
<keyword evidence="2" id="KW-0805">Transcription regulation</keyword>
<dbReference type="InterPro" id="IPR014284">
    <property type="entry name" value="RNA_pol_sigma-70_dom"/>
</dbReference>
<evidence type="ECO:0000256" key="4">
    <source>
        <dbReference type="ARBA" id="ARBA00023125"/>
    </source>
</evidence>
<keyword evidence="5" id="KW-0804">Transcription</keyword>
<dbReference type="EMBL" id="AMXF01000111">
    <property type="protein sequence ID" value="ENO96403.1"/>
    <property type="molecule type" value="Genomic_DNA"/>
</dbReference>
<sequence length="198" mass="22065">MIGERPSSGADAGADTGEARELARARAGDVAAFGALVRRHQERVFRFLHRMLDAREEAMELSQDVFVKAWQALPGWRPEAAFSTWLLQIARNAALDQLRRRQVVRFAPLEEGLEVADEAPGPEARYASRQRQAQLERALRRLAAEHREILLLREVEGLAYGELASVLGIAEGTVKSRLARARSALLEHFDPHTGASHE</sequence>
<dbReference type="InterPro" id="IPR013324">
    <property type="entry name" value="RNA_pol_sigma_r3/r4-like"/>
</dbReference>
<reference evidence="8 9" key="1">
    <citation type="submission" date="2012-09" db="EMBL/GenBank/DDBJ databases">
        <title>Draft Genome Sequences of 6 Strains from Genus Thauera.</title>
        <authorList>
            <person name="Liu B."/>
            <person name="Shapleigh J.P."/>
            <person name="Frostegard A.H."/>
        </authorList>
    </citation>
    <scope>NUCLEOTIDE SEQUENCE [LARGE SCALE GENOMIC DNA]</scope>
    <source>
        <strain evidence="8 9">B4P</strain>
    </source>
</reference>
<dbReference type="InterPro" id="IPR013325">
    <property type="entry name" value="RNA_pol_sigma_r2"/>
</dbReference>